<dbReference type="AlphaFoldDB" id="A0A1H7HNU7"/>
<keyword evidence="2" id="KW-1185">Reference proteome</keyword>
<accession>A0A1H7HNU7</accession>
<dbReference type="PANTHER" id="PTHR20883">
    <property type="entry name" value="PHYTANOYL-COA DIOXYGENASE DOMAIN CONTAINING 1"/>
    <property type="match status" value="1"/>
</dbReference>
<sequence length="306" mass="33732">MDLDDARSAWRTHGYVVLPGFLSASALAPALQELEQVHPTPDGFHDRTDPRSERYQGDEFAGIASFPFASAELSLLAVHDRLVELAQCLLQDEHVRIYGAECWAKFTGAADYDQPLHRDYLNHTLLTPALDTTHQQVEMFVYLLDVPEELGPPHLVSTQHTRHLPAKPNWYPRTDTGGDPTGVVAPQGSPELYAAEVSAAGPAGTVVAFHPGTFHRGTELRAPRGTRYSMQVCYRPAAVEWGQRTGWASSSHEAGWYRFVGRATPRQLALFGFPPPGHTYWTSGSLAAAAQRYPDLDLGPWHDALA</sequence>
<dbReference type="eggNOG" id="ENOG5033T1W">
    <property type="taxonomic scope" value="Bacteria"/>
</dbReference>
<dbReference type="SUPFAM" id="SSF51197">
    <property type="entry name" value="Clavaminate synthase-like"/>
    <property type="match status" value="1"/>
</dbReference>
<keyword evidence="1" id="KW-0223">Dioxygenase</keyword>
<dbReference type="Pfam" id="PF05721">
    <property type="entry name" value="PhyH"/>
    <property type="match status" value="1"/>
</dbReference>
<organism evidence="1 2">
    <name type="scientific">Streptacidiphilus jiangxiensis</name>
    <dbReference type="NCBI Taxonomy" id="235985"/>
    <lineage>
        <taxon>Bacteria</taxon>
        <taxon>Bacillati</taxon>
        <taxon>Actinomycetota</taxon>
        <taxon>Actinomycetes</taxon>
        <taxon>Kitasatosporales</taxon>
        <taxon>Streptomycetaceae</taxon>
        <taxon>Streptacidiphilus</taxon>
    </lineage>
</organism>
<dbReference type="PANTHER" id="PTHR20883:SF48">
    <property type="entry name" value="ECTOINE DIOXYGENASE"/>
    <property type="match status" value="1"/>
</dbReference>
<dbReference type="OrthoDB" id="7054292at2"/>
<protein>
    <submittedName>
        <fullName evidence="1">Phytanoyl-CoA dioxygenase (PhyH)</fullName>
    </submittedName>
</protein>
<evidence type="ECO:0000313" key="2">
    <source>
        <dbReference type="Proteomes" id="UP000183015"/>
    </source>
</evidence>
<dbReference type="STRING" id="235985.SAMN05414137_102291"/>
<dbReference type="RefSeq" id="WP_075003754.1">
    <property type="nucleotide sequence ID" value="NZ_BBPN01000033.1"/>
</dbReference>
<dbReference type="GO" id="GO:0016706">
    <property type="term" value="F:2-oxoglutarate-dependent dioxygenase activity"/>
    <property type="evidence" value="ECO:0007669"/>
    <property type="project" value="UniProtKB-ARBA"/>
</dbReference>
<dbReference type="Gene3D" id="2.60.120.620">
    <property type="entry name" value="q2cbj1_9rhob like domain"/>
    <property type="match status" value="1"/>
</dbReference>
<dbReference type="GO" id="GO:0005506">
    <property type="term" value="F:iron ion binding"/>
    <property type="evidence" value="ECO:0007669"/>
    <property type="project" value="UniProtKB-ARBA"/>
</dbReference>
<dbReference type="InterPro" id="IPR008775">
    <property type="entry name" value="Phytyl_CoA_dOase-like"/>
</dbReference>
<dbReference type="Proteomes" id="UP000183015">
    <property type="component" value="Unassembled WGS sequence"/>
</dbReference>
<gene>
    <name evidence="1" type="ORF">SAMN05414137_102291</name>
</gene>
<evidence type="ECO:0000313" key="1">
    <source>
        <dbReference type="EMBL" id="SEK51971.1"/>
    </source>
</evidence>
<keyword evidence="1" id="KW-0560">Oxidoreductase</keyword>
<reference evidence="2" key="1">
    <citation type="submission" date="2016-10" db="EMBL/GenBank/DDBJ databases">
        <authorList>
            <person name="Varghese N."/>
        </authorList>
    </citation>
    <scope>NUCLEOTIDE SEQUENCE [LARGE SCALE GENOMIC DNA]</scope>
    <source>
        <strain evidence="2">DSM 45096 / BCRC 16803 / CGMCC 4.1857 / CIP 109030 / JCM 12277 / KCTC 19219 / NBRC 100920 / 33214</strain>
    </source>
</reference>
<proteinExistence type="predicted"/>
<dbReference type="EMBL" id="FOAZ01000002">
    <property type="protein sequence ID" value="SEK51971.1"/>
    <property type="molecule type" value="Genomic_DNA"/>
</dbReference>
<name>A0A1H7HNU7_STRJI</name>